<dbReference type="AlphaFoldDB" id="A0A1G2QGA2"/>
<sequence length="112" mass="13407">MVEFEFPSNLDIVIAFASLIHVKKPELQDILDKIYTVLNENGLTYLSLKYSSSYKKITKEDDLGERTYYLYSKEDIYKLKRNFKILEYNIHKVRDQEWLDVILQKITTSDKF</sequence>
<dbReference type="InterPro" id="IPR029063">
    <property type="entry name" value="SAM-dependent_MTases_sf"/>
</dbReference>
<dbReference type="EMBL" id="MHTK01000006">
    <property type="protein sequence ID" value="OHA59596.1"/>
    <property type="molecule type" value="Genomic_DNA"/>
</dbReference>
<dbReference type="STRING" id="1802439.A2589_01915"/>
<organism evidence="1 2">
    <name type="scientific">Candidatus Vogelbacteria bacterium RIFOXYD1_FULL_46_19</name>
    <dbReference type="NCBI Taxonomy" id="1802439"/>
    <lineage>
        <taxon>Bacteria</taxon>
        <taxon>Candidatus Vogeliibacteriota</taxon>
    </lineage>
</organism>
<proteinExistence type="predicted"/>
<dbReference type="Proteomes" id="UP000177838">
    <property type="component" value="Unassembled WGS sequence"/>
</dbReference>
<dbReference type="Gene3D" id="3.40.50.150">
    <property type="entry name" value="Vaccinia Virus protein VP39"/>
    <property type="match status" value="1"/>
</dbReference>
<accession>A0A1G2QGA2</accession>
<name>A0A1G2QGA2_9BACT</name>
<dbReference type="SUPFAM" id="SSF53335">
    <property type="entry name" value="S-adenosyl-L-methionine-dependent methyltransferases"/>
    <property type="match status" value="1"/>
</dbReference>
<comment type="caution">
    <text evidence="1">The sequence shown here is derived from an EMBL/GenBank/DDBJ whole genome shotgun (WGS) entry which is preliminary data.</text>
</comment>
<protein>
    <recommendedName>
        <fullName evidence="3">Methyltransferase type 11 domain-containing protein</fullName>
    </recommendedName>
</protein>
<evidence type="ECO:0008006" key="3">
    <source>
        <dbReference type="Google" id="ProtNLM"/>
    </source>
</evidence>
<reference evidence="1 2" key="1">
    <citation type="journal article" date="2016" name="Nat. Commun.">
        <title>Thousands of microbial genomes shed light on interconnected biogeochemical processes in an aquifer system.</title>
        <authorList>
            <person name="Anantharaman K."/>
            <person name="Brown C.T."/>
            <person name="Hug L.A."/>
            <person name="Sharon I."/>
            <person name="Castelle C.J."/>
            <person name="Probst A.J."/>
            <person name="Thomas B.C."/>
            <person name="Singh A."/>
            <person name="Wilkins M.J."/>
            <person name="Karaoz U."/>
            <person name="Brodie E.L."/>
            <person name="Williams K.H."/>
            <person name="Hubbard S.S."/>
            <person name="Banfield J.F."/>
        </authorList>
    </citation>
    <scope>NUCLEOTIDE SEQUENCE [LARGE SCALE GENOMIC DNA]</scope>
</reference>
<evidence type="ECO:0000313" key="1">
    <source>
        <dbReference type="EMBL" id="OHA59596.1"/>
    </source>
</evidence>
<evidence type="ECO:0000313" key="2">
    <source>
        <dbReference type="Proteomes" id="UP000177838"/>
    </source>
</evidence>
<gene>
    <name evidence="1" type="ORF">A2589_01915</name>
</gene>